<sequence length="80" mass="8919">MAALTGCTSSPLLLYQVKSSCLSWRGGDRMGLRPRLLALHDDGTGTCTRLRVQRQPPIPLPPFTYFVQFHHSNQSCMGML</sequence>
<protein>
    <submittedName>
        <fullName evidence="1">Uncharacterized protein</fullName>
    </submittedName>
</protein>
<dbReference type="GeneID" id="54278231"/>
<accession>A0A6A5Y152</accession>
<reference evidence="1" key="1">
    <citation type="journal article" date="2020" name="Stud. Mycol.">
        <title>101 Dothideomycetes genomes: a test case for predicting lifestyles and emergence of pathogens.</title>
        <authorList>
            <person name="Haridas S."/>
            <person name="Albert R."/>
            <person name="Binder M."/>
            <person name="Bloem J."/>
            <person name="Labutti K."/>
            <person name="Salamov A."/>
            <person name="Andreopoulos B."/>
            <person name="Baker S."/>
            <person name="Barry K."/>
            <person name="Bills G."/>
            <person name="Bluhm B."/>
            <person name="Cannon C."/>
            <person name="Castanera R."/>
            <person name="Culley D."/>
            <person name="Daum C."/>
            <person name="Ezra D."/>
            <person name="Gonzalez J."/>
            <person name="Henrissat B."/>
            <person name="Kuo A."/>
            <person name="Liang C."/>
            <person name="Lipzen A."/>
            <person name="Lutzoni F."/>
            <person name="Magnuson J."/>
            <person name="Mondo S."/>
            <person name="Nolan M."/>
            <person name="Ohm R."/>
            <person name="Pangilinan J."/>
            <person name="Park H.-J."/>
            <person name="Ramirez L."/>
            <person name="Alfaro M."/>
            <person name="Sun H."/>
            <person name="Tritt A."/>
            <person name="Yoshinaga Y."/>
            <person name="Zwiers L.-H."/>
            <person name="Turgeon B."/>
            <person name="Goodwin S."/>
            <person name="Spatafora J."/>
            <person name="Crous P."/>
            <person name="Grigoriev I."/>
        </authorList>
    </citation>
    <scope>NUCLEOTIDE SEQUENCE</scope>
    <source>
        <strain evidence="1">CBS 175.79</strain>
    </source>
</reference>
<evidence type="ECO:0000313" key="1">
    <source>
        <dbReference type="EMBL" id="KAF2019228.1"/>
    </source>
</evidence>
<keyword evidence="2" id="KW-1185">Reference proteome</keyword>
<organism evidence="1 2">
    <name type="scientific">Aaosphaeria arxii CBS 175.79</name>
    <dbReference type="NCBI Taxonomy" id="1450172"/>
    <lineage>
        <taxon>Eukaryota</taxon>
        <taxon>Fungi</taxon>
        <taxon>Dikarya</taxon>
        <taxon>Ascomycota</taxon>
        <taxon>Pezizomycotina</taxon>
        <taxon>Dothideomycetes</taxon>
        <taxon>Pleosporomycetidae</taxon>
        <taxon>Pleosporales</taxon>
        <taxon>Pleosporales incertae sedis</taxon>
        <taxon>Aaosphaeria</taxon>
    </lineage>
</organism>
<gene>
    <name evidence="1" type="ORF">BU24DRAFT_115162</name>
</gene>
<dbReference type="RefSeq" id="XP_033387567.1">
    <property type="nucleotide sequence ID" value="XM_033520834.1"/>
</dbReference>
<dbReference type="AlphaFoldDB" id="A0A6A5Y152"/>
<name>A0A6A5Y152_9PLEO</name>
<dbReference type="EMBL" id="ML978067">
    <property type="protein sequence ID" value="KAF2019228.1"/>
    <property type="molecule type" value="Genomic_DNA"/>
</dbReference>
<proteinExistence type="predicted"/>
<dbReference type="Proteomes" id="UP000799778">
    <property type="component" value="Unassembled WGS sequence"/>
</dbReference>
<evidence type="ECO:0000313" key="2">
    <source>
        <dbReference type="Proteomes" id="UP000799778"/>
    </source>
</evidence>